<sequence length="436" mass="49693">MGHEFELTEGTESLAKPKLDQSTRRELRRKIYAALEDRDTTITVEDDPLESTMVLNMGPSHPATHGVLRVALKLDGETVVAAVPELGYLHRAMEKLAENKTYHEWMPYTDRLDYMSPYSNNTALCLAVEKLGDFKVPERAQYIRTIGCELARISSHLLSVGSMLMDSGAVTMFLYTFEEREHIYNIFDLLTGARFTISHCRIGGVANDISHECVSYIKDWLPNFKRKLGEWRRLMERNRIFIERVEGVGYISKEDAIDLGMTGPNLRASGVNYDIRRAEPYMIYDRFDFDVPVLENGDCLARYQIRMMEMQESVKIIEQALRQLPKGDVRIDNAKQAYPWKGEIYHSMEALIHDFMMTHEGLQLPKGEIYHAIEAPKGELGFYIQSDGSGYPWRLKIRSPSFCNLQALPHLIEGGLLSDVVVVIGSIDPVMGEADK</sequence>
<comment type="function">
    <text evidence="6">NDH-1 shuttles electrons from NADH, via FMN and iron-sulfur (Fe-S) centers, to quinones in the respiratory chain. The immediate electron acceptor for the enzyme in this species is believed to be a menaquinone. Couples the redox reaction to proton translocation (for every two electrons transferred, four hydrogen ions are translocated across the cytoplasmic membrane), and thus conserves the redox energy in a proton gradient.</text>
</comment>
<evidence type="ECO:0000256" key="8">
    <source>
        <dbReference type="SAM" id="MobiDB-lite"/>
    </source>
</evidence>
<keyword evidence="10" id="KW-0560">Oxidoreductase</keyword>
<evidence type="ECO:0000256" key="1">
    <source>
        <dbReference type="ARBA" id="ARBA00002378"/>
    </source>
</evidence>
<feature type="region of interest" description="Disordered" evidence="8">
    <location>
        <begin position="1"/>
        <end position="21"/>
    </location>
</feature>
<evidence type="ECO:0000256" key="7">
    <source>
        <dbReference type="RuleBase" id="RU003685"/>
    </source>
</evidence>
<keyword evidence="4 6" id="KW-1278">Translocase</keyword>
<evidence type="ECO:0000256" key="6">
    <source>
        <dbReference type="HAMAP-Rule" id="MF_01358"/>
    </source>
</evidence>
<comment type="subcellular location">
    <subcellularLocation>
        <location evidence="6">Cell membrane</location>
        <topology evidence="6">Peripheral membrane protein</topology>
        <orientation evidence="6">Cytoplasmic side</orientation>
    </subcellularLocation>
</comment>
<evidence type="ECO:0000313" key="10">
    <source>
        <dbReference type="EMBL" id="RFM24223.1"/>
    </source>
</evidence>
<dbReference type="PROSITE" id="PS00535">
    <property type="entry name" value="COMPLEX1_49K"/>
    <property type="match status" value="1"/>
</dbReference>
<evidence type="ECO:0000256" key="5">
    <source>
        <dbReference type="ARBA" id="ARBA00023027"/>
    </source>
</evidence>
<evidence type="ECO:0000259" key="9">
    <source>
        <dbReference type="Pfam" id="PF00346"/>
    </source>
</evidence>
<dbReference type="NCBIfam" id="TIGR01962">
    <property type="entry name" value="NuoD"/>
    <property type="match status" value="1"/>
</dbReference>
<organism evidence="10 11">
    <name type="scientific">Candidatus Thermochlorobacter aerophilus</name>
    <dbReference type="NCBI Taxonomy" id="1868324"/>
    <lineage>
        <taxon>Bacteria</taxon>
        <taxon>Pseudomonadati</taxon>
        <taxon>Chlorobiota</taxon>
        <taxon>Chlorobiia</taxon>
        <taxon>Chlorobiales</taxon>
        <taxon>Candidatus Thermochlorobacteriaceae</taxon>
        <taxon>Candidatus Thermochlorobacter</taxon>
    </lineage>
</organism>
<dbReference type="EMBL" id="PHFL01000045">
    <property type="protein sequence ID" value="RFM24223.1"/>
    <property type="molecule type" value="Genomic_DNA"/>
</dbReference>
<dbReference type="GO" id="GO:0005886">
    <property type="term" value="C:plasma membrane"/>
    <property type="evidence" value="ECO:0007669"/>
    <property type="project" value="UniProtKB-SubCell"/>
</dbReference>
<dbReference type="HAMAP" id="MF_01358">
    <property type="entry name" value="NDH1_NuoD"/>
    <property type="match status" value="1"/>
</dbReference>
<proteinExistence type="inferred from homology"/>
<keyword evidence="3 6" id="KW-0813">Transport</keyword>
<comment type="catalytic activity">
    <reaction evidence="6">
        <text>a quinone + NADH + 5 H(+)(in) = a quinol + NAD(+) + 4 H(+)(out)</text>
        <dbReference type="Rhea" id="RHEA:57888"/>
        <dbReference type="ChEBI" id="CHEBI:15378"/>
        <dbReference type="ChEBI" id="CHEBI:24646"/>
        <dbReference type="ChEBI" id="CHEBI:57540"/>
        <dbReference type="ChEBI" id="CHEBI:57945"/>
        <dbReference type="ChEBI" id="CHEBI:132124"/>
    </reaction>
</comment>
<dbReference type="EC" id="7.1.1.-" evidence="6"/>
<keyword evidence="6" id="KW-1003">Cell membrane</keyword>
<dbReference type="PANTHER" id="PTHR11993">
    <property type="entry name" value="NADH-UBIQUINONE OXIDOREDUCTASE 49 KDA SUBUNIT"/>
    <property type="match status" value="1"/>
</dbReference>
<dbReference type="InterPro" id="IPR029014">
    <property type="entry name" value="NiFe-Hase_large"/>
</dbReference>
<comment type="function">
    <text evidence="1">NDH-1 shuttles electrons from NADH, via FMN and iron-sulfur (Fe-S) centers, to quinones in the respiratory chain. The immediate electron acceptor for the enzyme in this species is believed to be ubiquinone. Couples the redox reaction to proton translocation (for every two electrons transferred, four hydrogen ions are translocated across the cytoplasmic membrane), and thus conserves the redox energy in a proton gradient.</text>
</comment>
<keyword evidence="5 6" id="KW-0520">NAD</keyword>
<feature type="domain" description="NADH-quinone oxidoreductase subunit D" evidence="9">
    <location>
        <begin position="166"/>
        <end position="436"/>
    </location>
</feature>
<reference evidence="10 11" key="1">
    <citation type="journal article" date="2011" name="ISME J.">
        <title>Community ecology of hot spring cyanobacterial mats: predominant populations and their functional potential.</title>
        <authorList>
            <person name="Klatt C.G."/>
            <person name="Wood J.M."/>
            <person name="Rusch D.B."/>
            <person name="Bateson M.M."/>
            <person name="Hamamura N."/>
            <person name="Heidelberg J.F."/>
            <person name="Grossman A.R."/>
            <person name="Bhaya D."/>
            <person name="Cohan F.M."/>
            <person name="Kuhl M."/>
            <person name="Bryant D.A."/>
            <person name="Ward D.M."/>
        </authorList>
    </citation>
    <scope>NUCLEOTIDE SEQUENCE [LARGE SCALE GENOMIC DNA]</scope>
    <source>
        <strain evidence="10">OS</strain>
    </source>
</reference>
<name>A0A395M0A7_9BACT</name>
<comment type="caution">
    <text evidence="10">The sequence shown here is derived from an EMBL/GenBank/DDBJ whole genome shotgun (WGS) entry which is preliminary data.</text>
</comment>
<dbReference type="GO" id="GO:0048038">
    <property type="term" value="F:quinone binding"/>
    <property type="evidence" value="ECO:0007669"/>
    <property type="project" value="UniProtKB-KW"/>
</dbReference>
<dbReference type="Pfam" id="PF00346">
    <property type="entry name" value="Complex1_49kDa"/>
    <property type="match status" value="1"/>
</dbReference>
<protein>
    <recommendedName>
        <fullName evidence="6">NADH-quinone oxidoreductase subunit D</fullName>
        <ecNumber evidence="6">7.1.1.-</ecNumber>
    </recommendedName>
    <alternativeName>
        <fullName evidence="6">NADH dehydrogenase I subunit D</fullName>
    </alternativeName>
    <alternativeName>
        <fullName evidence="6">NDH-1 subunit D</fullName>
    </alternativeName>
</protein>
<dbReference type="Proteomes" id="UP000266389">
    <property type="component" value="Unassembled WGS sequence"/>
</dbReference>
<dbReference type="PANTHER" id="PTHR11993:SF10">
    <property type="entry name" value="NADH DEHYDROGENASE [UBIQUINONE] IRON-SULFUR PROTEIN 2, MITOCHONDRIAL"/>
    <property type="match status" value="1"/>
</dbReference>
<comment type="similarity">
    <text evidence="2 6 7">Belongs to the complex I 49 kDa subunit family.</text>
</comment>
<keyword evidence="6" id="KW-0874">Quinone</keyword>
<evidence type="ECO:0000313" key="11">
    <source>
        <dbReference type="Proteomes" id="UP000266389"/>
    </source>
</evidence>
<keyword evidence="6" id="KW-0472">Membrane</keyword>
<comment type="subunit">
    <text evidence="6">NDH-1 is composed of 14 different subunits. Subunits NuoB, C, D, E, F, and G constitute the peripheral sector of the complex.</text>
</comment>
<dbReference type="InterPro" id="IPR014029">
    <property type="entry name" value="NADH_UbQ_OxRdtase_49kDa_CS"/>
</dbReference>
<dbReference type="InterPro" id="IPR022885">
    <property type="entry name" value="NDH1_su_D/H"/>
</dbReference>
<dbReference type="AlphaFoldDB" id="A0A395M0A7"/>
<dbReference type="SUPFAM" id="SSF56762">
    <property type="entry name" value="HydB/Nqo4-like"/>
    <property type="match status" value="1"/>
</dbReference>
<dbReference type="NCBIfam" id="NF004739">
    <property type="entry name" value="PRK06075.1"/>
    <property type="match status" value="1"/>
</dbReference>
<dbReference type="Gene3D" id="1.10.645.10">
    <property type="entry name" value="Cytochrome-c3 Hydrogenase, chain B"/>
    <property type="match status" value="1"/>
</dbReference>
<accession>A0A395M0A7</accession>
<dbReference type="InterPro" id="IPR001135">
    <property type="entry name" value="NADH_Q_OxRdtase_suD"/>
</dbReference>
<evidence type="ECO:0000256" key="4">
    <source>
        <dbReference type="ARBA" id="ARBA00022967"/>
    </source>
</evidence>
<evidence type="ECO:0000256" key="2">
    <source>
        <dbReference type="ARBA" id="ARBA00005769"/>
    </source>
</evidence>
<evidence type="ECO:0000256" key="3">
    <source>
        <dbReference type="ARBA" id="ARBA00022448"/>
    </source>
</evidence>
<dbReference type="GO" id="GO:0050136">
    <property type="term" value="F:NADH dehydrogenase (quinone) (non-electrogenic) activity"/>
    <property type="evidence" value="ECO:0007669"/>
    <property type="project" value="UniProtKB-UniRule"/>
</dbReference>
<gene>
    <name evidence="6" type="primary">nuoD</name>
    <name evidence="10" type="ORF">D0433_07075</name>
</gene>
<dbReference type="GO" id="GO:0051287">
    <property type="term" value="F:NAD binding"/>
    <property type="evidence" value="ECO:0007669"/>
    <property type="project" value="InterPro"/>
</dbReference>